<evidence type="ECO:0000259" key="6">
    <source>
        <dbReference type="SMART" id="SM00479"/>
    </source>
</evidence>
<dbReference type="HOGENOM" id="CLU_022453_4_0_1"/>
<evidence type="ECO:0000256" key="1">
    <source>
        <dbReference type="ARBA" id="ARBA00006357"/>
    </source>
</evidence>
<feature type="compositionally biased region" description="Low complexity" evidence="5">
    <location>
        <begin position="198"/>
        <end position="218"/>
    </location>
</feature>
<keyword evidence="4" id="KW-0269">Exonuclease</keyword>
<feature type="region of interest" description="Disordered" evidence="5">
    <location>
        <begin position="14"/>
        <end position="245"/>
    </location>
</feature>
<comment type="similarity">
    <text evidence="1">Belongs to the REXO1/REXO3 family.</text>
</comment>
<evidence type="ECO:0000256" key="3">
    <source>
        <dbReference type="ARBA" id="ARBA00022801"/>
    </source>
</evidence>
<dbReference type="Gene3D" id="3.30.420.10">
    <property type="entry name" value="Ribonuclease H-like superfamily/Ribonuclease H"/>
    <property type="match status" value="1"/>
</dbReference>
<dbReference type="PANTHER" id="PTHR12801:SF112">
    <property type="entry name" value="RNA EXONUCLEASE 3"/>
    <property type="match status" value="1"/>
</dbReference>
<dbReference type="RefSeq" id="XP_006696648.1">
    <property type="nucleotide sequence ID" value="XM_006696585.1"/>
</dbReference>
<dbReference type="InterPro" id="IPR013520">
    <property type="entry name" value="Ribonucl_H"/>
</dbReference>
<dbReference type="GO" id="GO:0003676">
    <property type="term" value="F:nucleic acid binding"/>
    <property type="evidence" value="ECO:0007669"/>
    <property type="project" value="InterPro"/>
</dbReference>
<dbReference type="OrthoDB" id="3996471at2759"/>
<proteinExistence type="inferred from homology"/>
<dbReference type="CDD" id="cd06145">
    <property type="entry name" value="REX1_like"/>
    <property type="match status" value="1"/>
</dbReference>
<dbReference type="KEGG" id="cthr:CTHT_0063410"/>
<dbReference type="SUPFAM" id="SSF53098">
    <property type="entry name" value="Ribonuclease H-like"/>
    <property type="match status" value="1"/>
</dbReference>
<dbReference type="InterPro" id="IPR034922">
    <property type="entry name" value="REX1-like_exo"/>
</dbReference>
<dbReference type="AlphaFoldDB" id="G0SEE0"/>
<dbReference type="STRING" id="759272.G0SEE0"/>
<dbReference type="GO" id="GO:0004527">
    <property type="term" value="F:exonuclease activity"/>
    <property type="evidence" value="ECO:0007669"/>
    <property type="project" value="UniProtKB-KW"/>
</dbReference>
<gene>
    <name evidence="7" type="ORF">CTHT_0063410</name>
</gene>
<evidence type="ECO:0000256" key="5">
    <source>
        <dbReference type="SAM" id="MobiDB-lite"/>
    </source>
</evidence>
<name>G0SEE0_CHATD</name>
<dbReference type="eggNOG" id="KOG2248">
    <property type="taxonomic scope" value="Eukaryota"/>
</dbReference>
<accession>G0SEE0</accession>
<feature type="region of interest" description="Disordered" evidence="5">
    <location>
        <begin position="741"/>
        <end position="767"/>
    </location>
</feature>
<dbReference type="GO" id="GO:0005634">
    <property type="term" value="C:nucleus"/>
    <property type="evidence" value="ECO:0007669"/>
    <property type="project" value="TreeGrafter"/>
</dbReference>
<keyword evidence="8" id="KW-1185">Reference proteome</keyword>
<keyword evidence="3" id="KW-0378">Hydrolase</keyword>
<dbReference type="EMBL" id="GL988046">
    <property type="protein sequence ID" value="EGS18317.1"/>
    <property type="molecule type" value="Genomic_DNA"/>
</dbReference>
<feature type="domain" description="Exonuclease" evidence="6">
    <location>
        <begin position="513"/>
        <end position="730"/>
    </location>
</feature>
<feature type="compositionally biased region" description="Polar residues" evidence="5">
    <location>
        <begin position="119"/>
        <end position="143"/>
    </location>
</feature>
<feature type="compositionally biased region" description="Polar residues" evidence="5">
    <location>
        <begin position="219"/>
        <end position="231"/>
    </location>
</feature>
<dbReference type="OMA" id="GQCTYHP"/>
<dbReference type="InterPro" id="IPR036397">
    <property type="entry name" value="RNaseH_sf"/>
</dbReference>
<organism evidence="8">
    <name type="scientific">Chaetomium thermophilum (strain DSM 1495 / CBS 144.50 / IMI 039719)</name>
    <name type="common">Thermochaetoides thermophila</name>
    <dbReference type="NCBI Taxonomy" id="759272"/>
    <lineage>
        <taxon>Eukaryota</taxon>
        <taxon>Fungi</taxon>
        <taxon>Dikarya</taxon>
        <taxon>Ascomycota</taxon>
        <taxon>Pezizomycotina</taxon>
        <taxon>Sordariomycetes</taxon>
        <taxon>Sordariomycetidae</taxon>
        <taxon>Sordariales</taxon>
        <taxon>Chaetomiaceae</taxon>
        <taxon>Thermochaetoides</taxon>
    </lineage>
</organism>
<dbReference type="Proteomes" id="UP000008066">
    <property type="component" value="Unassembled WGS sequence"/>
</dbReference>
<protein>
    <recommendedName>
        <fullName evidence="6">Exonuclease domain-containing protein</fullName>
    </recommendedName>
</protein>
<keyword evidence="2" id="KW-0540">Nuclease</keyword>
<evidence type="ECO:0000256" key="4">
    <source>
        <dbReference type="ARBA" id="ARBA00022839"/>
    </source>
</evidence>
<dbReference type="GeneID" id="18260379"/>
<dbReference type="PANTHER" id="PTHR12801">
    <property type="entry name" value="RNA EXONUCLEASE REXO1 / RECO3 FAMILY MEMBER-RELATED"/>
    <property type="match status" value="1"/>
</dbReference>
<dbReference type="InterPro" id="IPR012337">
    <property type="entry name" value="RNaseH-like_sf"/>
</dbReference>
<evidence type="ECO:0000313" key="7">
    <source>
        <dbReference type="EMBL" id="EGS18317.1"/>
    </source>
</evidence>
<reference evidence="7 8" key="1">
    <citation type="journal article" date="2011" name="Cell">
        <title>Insight into structure and assembly of the nuclear pore complex by utilizing the genome of a eukaryotic thermophile.</title>
        <authorList>
            <person name="Amlacher S."/>
            <person name="Sarges P."/>
            <person name="Flemming D."/>
            <person name="van Noort V."/>
            <person name="Kunze R."/>
            <person name="Devos D.P."/>
            <person name="Arumugam M."/>
            <person name="Bork P."/>
            <person name="Hurt E."/>
        </authorList>
    </citation>
    <scope>NUCLEOTIDE SEQUENCE [LARGE SCALE GENOMIC DNA]</scope>
    <source>
        <strain evidence="8">DSM 1495 / CBS 144.50 / IMI 039719</strain>
    </source>
</reference>
<dbReference type="InterPro" id="IPR047021">
    <property type="entry name" value="REXO1/3/4-like"/>
</dbReference>
<feature type="compositionally biased region" description="Polar residues" evidence="5">
    <location>
        <begin position="162"/>
        <end position="183"/>
    </location>
</feature>
<evidence type="ECO:0000313" key="8">
    <source>
        <dbReference type="Proteomes" id="UP000008066"/>
    </source>
</evidence>
<feature type="compositionally biased region" description="Low complexity" evidence="5">
    <location>
        <begin position="40"/>
        <end position="51"/>
    </location>
</feature>
<sequence>MDAMEAVLRNFKTIPCPSGDACTKPGCQWQHSWDREPQTSSSSSKPAPAASQDEDGPRKRRKLSSEPVPALAPAPVKDEPKPATPHPKSTLEKPVSPPPVKRFTPPKSSPPLKHKVPQPTASAATVIQPTVEKQSVATPSKANGASAVRASPKPSPLPASHGATSNPAVILSNASTVRSSSQRAVLPRVSVASDPNPKTGKAAPSTTSKTSSPDVSTPQKATLQTQPQSMNRKPEALNPRHLKTAPAPHDFRYKCLKLLHEQFARLNNELKKDAKDDEKPLILSPQELIWLALDEEERIATEKPAIYNNVIKNRIMHYKKMTVPSWMAERRAALQKQQAVVTPSPARFAAPKAINGPPKEVDTGLTPELEVEFLKFLQTPIDKLAQFGYIPRAPTEEEIKAAIEGEEAANGWEICERCKTRFQVFPGRREEDGALTSGGACTFHPGKAYYPERVPGDSTSHSKRFNCCNTVPGDTPGCSIHQTHVFKTSSPARLAALLPFKETPPNPDAPKDRAVCFDCEMGYTVKGMELLRLTATSWPDGKELLDVLVQPYGEILDLNSRYSGVWPEDIANAVPWEPGQPLPLPTFVGPEAASVPPSEGVADPKTKQRLRKKLPIVPSPAAARDLLFSLISPDTFLIGHALENDLNAVRIIHPCLIDTALLFPHRRGLPMRYRLKGLMEIHLNKTIQIETPVVDGEGKAVPVEGGHDSAEDARAAGELVRLRVMERWREMKKQGWKIEEGRFVPPAGEGEKKEESEGNEGEVVEDQGVGVGKVVADLAAV</sequence>
<evidence type="ECO:0000256" key="2">
    <source>
        <dbReference type="ARBA" id="ARBA00022722"/>
    </source>
</evidence>
<dbReference type="SMART" id="SM00479">
    <property type="entry name" value="EXOIII"/>
    <property type="match status" value="1"/>
</dbReference>